<evidence type="ECO:0000313" key="5">
    <source>
        <dbReference type="Proteomes" id="UP000014197"/>
    </source>
</evidence>
<reference evidence="3 5" key="2">
    <citation type="submission" date="2013-03" db="EMBL/GenBank/DDBJ databases">
        <title>The Genome Sequence of Enterococcus haemoperoxidus BAA-382 (PacBio/Illumina hybrid assembly).</title>
        <authorList>
            <consortium name="The Broad Institute Genomics Platform"/>
            <consortium name="The Broad Institute Genome Sequencing Center for Infectious Disease"/>
            <person name="Earl A."/>
            <person name="Russ C."/>
            <person name="Gilmore M."/>
            <person name="Surin D."/>
            <person name="Walker B."/>
            <person name="Young S."/>
            <person name="Zeng Q."/>
            <person name="Gargeya S."/>
            <person name="Fitzgerald M."/>
            <person name="Haas B."/>
            <person name="Abouelleil A."/>
            <person name="Allen A.W."/>
            <person name="Alvarado L."/>
            <person name="Arachchi H.M."/>
            <person name="Berlin A.M."/>
            <person name="Chapman S.B."/>
            <person name="Gainer-Dewar J."/>
            <person name="Goldberg J."/>
            <person name="Griggs A."/>
            <person name="Gujja S."/>
            <person name="Hansen M."/>
            <person name="Howarth C."/>
            <person name="Imamovic A."/>
            <person name="Ireland A."/>
            <person name="Larimer J."/>
            <person name="McCowan C."/>
            <person name="Murphy C."/>
            <person name="Pearson M."/>
            <person name="Poon T.W."/>
            <person name="Priest M."/>
            <person name="Roberts A."/>
            <person name="Saif S."/>
            <person name="Shea T."/>
            <person name="Sisk P."/>
            <person name="Sykes S."/>
            <person name="Wortman J."/>
            <person name="Nusbaum C."/>
            <person name="Birren B."/>
        </authorList>
    </citation>
    <scope>NUCLEOTIDE SEQUENCE [LARGE SCALE GENOMIC DNA]</scope>
    <source>
        <strain evidence="3 5">ATCC BAA-382</strain>
    </source>
</reference>
<keyword evidence="1" id="KW-1133">Transmembrane helix</keyword>
<dbReference type="AlphaFoldDB" id="R2SY40"/>
<accession>R2SY40</accession>
<dbReference type="EMBL" id="ASVY01000003">
    <property type="protein sequence ID" value="EOT59584.1"/>
    <property type="molecule type" value="Genomic_DNA"/>
</dbReference>
<feature type="transmembrane region" description="Helical" evidence="1">
    <location>
        <begin position="311"/>
        <end position="330"/>
    </location>
</feature>
<evidence type="ECO:0000313" key="3">
    <source>
        <dbReference type="EMBL" id="EOT59584.1"/>
    </source>
</evidence>
<feature type="transmembrane region" description="Helical" evidence="1">
    <location>
        <begin position="107"/>
        <end position="128"/>
    </location>
</feature>
<keyword evidence="1" id="KW-0472">Membrane</keyword>
<dbReference type="Proteomes" id="UP000014197">
    <property type="component" value="Unassembled WGS sequence"/>
</dbReference>
<feature type="transmembrane region" description="Helical" evidence="1">
    <location>
        <begin position="66"/>
        <end position="95"/>
    </location>
</feature>
<evidence type="ECO:0000256" key="1">
    <source>
        <dbReference type="SAM" id="Phobius"/>
    </source>
</evidence>
<feature type="transmembrane region" description="Helical" evidence="1">
    <location>
        <begin position="38"/>
        <end position="60"/>
    </location>
</feature>
<comment type="caution">
    <text evidence="2">The sequence shown here is derived from an EMBL/GenBank/DDBJ whole genome shotgun (WGS) entry which is preliminary data.</text>
</comment>
<gene>
    <name evidence="3" type="ORF">I583_02219</name>
    <name evidence="2" type="ORF">UAW_00192</name>
</gene>
<keyword evidence="1" id="KW-0812">Transmembrane</keyword>
<organism evidence="2 4">
    <name type="scientific">Enterococcus haemoperoxidus ATCC BAA-382</name>
    <dbReference type="NCBI Taxonomy" id="1158608"/>
    <lineage>
        <taxon>Bacteria</taxon>
        <taxon>Bacillati</taxon>
        <taxon>Bacillota</taxon>
        <taxon>Bacilli</taxon>
        <taxon>Lactobacillales</taxon>
        <taxon>Enterococcaceae</taxon>
        <taxon>Enterococcus</taxon>
    </lineage>
</organism>
<dbReference type="PATRIC" id="fig|1158608.3.peg.177"/>
<evidence type="ECO:0000313" key="2">
    <source>
        <dbReference type="EMBL" id="EOI00178.1"/>
    </source>
</evidence>
<dbReference type="RefSeq" id="WP_010760411.1">
    <property type="nucleotide sequence ID" value="NZ_KB946315.1"/>
</dbReference>
<keyword evidence="5" id="KW-1185">Reference proteome</keyword>
<feature type="transmembrane region" description="Helical" evidence="1">
    <location>
        <begin position="198"/>
        <end position="215"/>
    </location>
</feature>
<evidence type="ECO:0008006" key="6">
    <source>
        <dbReference type="Google" id="ProtNLM"/>
    </source>
</evidence>
<sequence length="385" mass="44474">MNKKLQFKNLLIISSFSVYLMTIFLIQNSTLNLVHSLANFAQIIKSGYIILSLLFILLFNKYSVKQIVVLATIVIPLFVTRVIVGVSPLLDLMIVITGLKCLSLKKILNTFFVTQAISFILILSLFFLSVIPDRVVIRDGIVRSSLGFWHPNTVGMMLLSLFMLSTFSEKKMTKLLFKIGVFNIISIIFYGLTNSRTSFFLILVVSCLTLLQYFFKNRNFLFINSRWFIPIIFIILFVVSYVSSILYLHGNSLIIKLSILLSNRISIGSRFINEYRLTFFGQQVEYSSLNYSVQEVVGFQYKVLDNVYLKYLLNYGAFSIGLLSLYLYRISKTLNNYYLKYWNIYLLIFLIFGLMEQSVFNVSTNFLLLFGVILLNNKDNEEFLG</sequence>
<feature type="transmembrane region" description="Helical" evidence="1">
    <location>
        <begin position="6"/>
        <end position="26"/>
    </location>
</feature>
<feature type="transmembrane region" description="Helical" evidence="1">
    <location>
        <begin position="342"/>
        <end position="375"/>
    </location>
</feature>
<name>R2SY40_9ENTE</name>
<proteinExistence type="predicted"/>
<evidence type="ECO:0000313" key="4">
    <source>
        <dbReference type="Proteomes" id="UP000013858"/>
    </source>
</evidence>
<protein>
    <recommendedName>
        <fullName evidence="6">Oligosaccharide repeat unit polymerase Wzy</fullName>
    </recommendedName>
</protein>
<dbReference type="OrthoDB" id="2000069at2"/>
<reference evidence="2 4" key="1">
    <citation type="submission" date="2013-02" db="EMBL/GenBank/DDBJ databases">
        <title>The Genome Sequence of Enterococcus haemoperoxidus BAA-382.</title>
        <authorList>
            <consortium name="The Broad Institute Genome Sequencing Platform"/>
            <consortium name="The Broad Institute Genome Sequencing Center for Infectious Disease"/>
            <person name="Earl A.M."/>
            <person name="Gilmore M.S."/>
            <person name="Lebreton F."/>
            <person name="Walker B."/>
            <person name="Young S.K."/>
            <person name="Zeng Q."/>
            <person name="Gargeya S."/>
            <person name="Fitzgerald M."/>
            <person name="Haas B."/>
            <person name="Abouelleil A."/>
            <person name="Alvarado L."/>
            <person name="Arachchi H.M."/>
            <person name="Berlin A.M."/>
            <person name="Chapman S.B."/>
            <person name="Dewar J."/>
            <person name="Goldberg J."/>
            <person name="Griggs A."/>
            <person name="Gujja S."/>
            <person name="Hansen M."/>
            <person name="Howarth C."/>
            <person name="Imamovic A."/>
            <person name="Larimer J."/>
            <person name="McCowan C."/>
            <person name="Murphy C."/>
            <person name="Neiman D."/>
            <person name="Pearson M."/>
            <person name="Priest M."/>
            <person name="Roberts A."/>
            <person name="Saif S."/>
            <person name="Shea T."/>
            <person name="Sisk P."/>
            <person name="Sykes S."/>
            <person name="Wortman J."/>
            <person name="Nusbaum C."/>
            <person name="Birren B."/>
        </authorList>
    </citation>
    <scope>NUCLEOTIDE SEQUENCE [LARGE SCALE GENOMIC DNA]</scope>
    <source>
        <strain evidence="2 4">ATCC BAA-382</strain>
    </source>
</reference>
<feature type="transmembrane region" description="Helical" evidence="1">
    <location>
        <begin position="175"/>
        <end position="192"/>
    </location>
</feature>
<feature type="transmembrane region" description="Helical" evidence="1">
    <location>
        <begin position="148"/>
        <end position="168"/>
    </location>
</feature>
<dbReference type="Proteomes" id="UP000013858">
    <property type="component" value="Unassembled WGS sequence"/>
</dbReference>
<dbReference type="STRING" id="155618.RV06_GL000993"/>
<feature type="transmembrane region" description="Helical" evidence="1">
    <location>
        <begin position="227"/>
        <end position="248"/>
    </location>
</feature>
<dbReference type="EMBL" id="AJAR01000003">
    <property type="protein sequence ID" value="EOI00178.1"/>
    <property type="molecule type" value="Genomic_DNA"/>
</dbReference>